<comment type="similarity">
    <text evidence="1 2">Belongs to the pyrroline-5-carboxylate reductase family.</text>
</comment>
<dbReference type="InterPro" id="IPR028939">
    <property type="entry name" value="P5C_Rdtase_cat_N"/>
</dbReference>
<dbReference type="InterPro" id="IPR036291">
    <property type="entry name" value="NAD(P)-bd_dom_sf"/>
</dbReference>
<keyword evidence="2" id="KW-0963">Cytoplasm</keyword>
<protein>
    <recommendedName>
        <fullName evidence="2">Pyrroline-5-carboxylate reductase</fullName>
        <shortName evidence="2">P5C reductase</shortName>
        <shortName evidence="2">P5CR</shortName>
        <ecNumber evidence="2">1.5.1.2</ecNumber>
    </recommendedName>
    <alternativeName>
        <fullName evidence="2">PCA reductase</fullName>
    </alternativeName>
</protein>
<keyword evidence="2" id="KW-0560">Oxidoreductase</keyword>
<dbReference type="Gene3D" id="1.10.3730.10">
    <property type="entry name" value="ProC C-terminal domain-like"/>
    <property type="match status" value="1"/>
</dbReference>
<comment type="catalytic activity">
    <reaction evidence="2">
        <text>L-proline + NADP(+) = (S)-1-pyrroline-5-carboxylate + NADPH + 2 H(+)</text>
        <dbReference type="Rhea" id="RHEA:14109"/>
        <dbReference type="ChEBI" id="CHEBI:15378"/>
        <dbReference type="ChEBI" id="CHEBI:17388"/>
        <dbReference type="ChEBI" id="CHEBI:57783"/>
        <dbReference type="ChEBI" id="CHEBI:58349"/>
        <dbReference type="ChEBI" id="CHEBI:60039"/>
        <dbReference type="EC" id="1.5.1.2"/>
    </reaction>
</comment>
<evidence type="ECO:0000313" key="7">
    <source>
        <dbReference type="EMBL" id="QAV20475.1"/>
    </source>
</evidence>
<dbReference type="EMBL" id="CP026520">
    <property type="protein sequence ID" value="QAV20475.1"/>
    <property type="molecule type" value="Genomic_DNA"/>
</dbReference>
<feature type="domain" description="Pyrroline-5-carboxylate reductase catalytic N-terminal" evidence="4">
    <location>
        <begin position="3"/>
        <end position="97"/>
    </location>
</feature>
<feature type="binding site" evidence="3">
    <location>
        <position position="56"/>
    </location>
    <ligand>
        <name>NADPH</name>
        <dbReference type="ChEBI" id="CHEBI:57783"/>
    </ligand>
</feature>
<dbReference type="KEGG" id="pchi:PC41400_23480"/>
<evidence type="ECO:0000313" key="8">
    <source>
        <dbReference type="Proteomes" id="UP000288943"/>
    </source>
</evidence>
<evidence type="ECO:0000256" key="2">
    <source>
        <dbReference type="HAMAP-Rule" id="MF_01925"/>
    </source>
</evidence>
<dbReference type="EMBL" id="JAMDMJ010000003">
    <property type="protein sequence ID" value="MCY9594840.1"/>
    <property type="molecule type" value="Genomic_DNA"/>
</dbReference>
<evidence type="ECO:0000259" key="5">
    <source>
        <dbReference type="Pfam" id="PF14748"/>
    </source>
</evidence>
<sequence length="276" mass="29947">MKAGFIGTGSMGSILIEALIHSGALNPEQICAANRTPGKVQRLAETYAGLTAASSNAEAAAGRDVVFLCVKPLEYMRVIDEIRPVIEPAQIVVSITSPVLLKHLEDQLPCKVTKIIPSITNYVLSGSTLCIHGERMHPEDKEWIENLLTHISTPVRVSEAYTRISSDLSSCAPAFLSFFLQKYIEAAVKETGISSEEATILASEMTLGTGKLLTTGGFDPVSLQKRVRVPGGITAEGLQLMEQDLDGMFNRLIGITHAKYEEDLEKVEAVFTTKKQ</sequence>
<dbReference type="PANTHER" id="PTHR11645">
    <property type="entry name" value="PYRROLINE-5-CARBOXYLATE REDUCTASE"/>
    <property type="match status" value="1"/>
</dbReference>
<keyword evidence="2 3" id="KW-0521">NADP</keyword>
<dbReference type="GeneID" id="95377758"/>
<dbReference type="Gene3D" id="3.40.50.720">
    <property type="entry name" value="NAD(P)-binding Rossmann-like Domain"/>
    <property type="match status" value="1"/>
</dbReference>
<dbReference type="Proteomes" id="UP000288943">
    <property type="component" value="Chromosome"/>
</dbReference>
<keyword evidence="2" id="KW-0641">Proline biosynthesis</keyword>
<evidence type="ECO:0000313" key="6">
    <source>
        <dbReference type="EMBL" id="MCY9594840.1"/>
    </source>
</evidence>
<dbReference type="EC" id="1.5.1.2" evidence="2"/>
<dbReference type="UniPathway" id="UPA00098">
    <property type="reaction ID" value="UER00361"/>
</dbReference>
<dbReference type="NCBIfam" id="NF005814">
    <property type="entry name" value="PRK07680.1"/>
    <property type="match status" value="1"/>
</dbReference>
<dbReference type="HAMAP" id="MF_01925">
    <property type="entry name" value="P5C_reductase"/>
    <property type="match status" value="1"/>
</dbReference>
<dbReference type="SUPFAM" id="SSF51735">
    <property type="entry name" value="NAD(P)-binding Rossmann-fold domains"/>
    <property type="match status" value="1"/>
</dbReference>
<comment type="pathway">
    <text evidence="2">Amino-acid biosynthesis; L-proline biosynthesis; L-proline from L-glutamate 5-semialdehyde: step 1/1.</text>
</comment>
<name>A0A410X1I9_9BACL</name>
<comment type="subcellular location">
    <subcellularLocation>
        <location evidence="2">Cytoplasm</location>
    </subcellularLocation>
</comment>
<keyword evidence="9" id="KW-1185">Reference proteome</keyword>
<dbReference type="SUPFAM" id="SSF48179">
    <property type="entry name" value="6-phosphogluconate dehydrogenase C-terminal domain-like"/>
    <property type="match status" value="1"/>
</dbReference>
<gene>
    <name evidence="2" type="primary">proC</name>
    <name evidence="6" type="synonym">comER</name>
    <name evidence="6" type="ORF">M5X16_03505</name>
    <name evidence="7" type="ORF">PC41400_23480</name>
</gene>
<dbReference type="GO" id="GO:0004735">
    <property type="term" value="F:pyrroline-5-carboxylate reductase activity"/>
    <property type="evidence" value="ECO:0007669"/>
    <property type="project" value="UniProtKB-UniRule"/>
</dbReference>
<keyword evidence="2" id="KW-0028">Amino-acid biosynthesis</keyword>
<dbReference type="AlphaFoldDB" id="A0A410X1I9"/>
<dbReference type="GO" id="GO:0055129">
    <property type="term" value="P:L-proline biosynthetic process"/>
    <property type="evidence" value="ECO:0007669"/>
    <property type="project" value="UniProtKB-UniRule"/>
</dbReference>
<evidence type="ECO:0000256" key="1">
    <source>
        <dbReference type="ARBA" id="ARBA00005525"/>
    </source>
</evidence>
<reference evidence="6 9" key="2">
    <citation type="submission" date="2022-05" db="EMBL/GenBank/DDBJ databases">
        <title>Genome Sequencing of Bee-Associated Microbes.</title>
        <authorList>
            <person name="Dunlap C."/>
        </authorList>
    </citation>
    <scope>NUCLEOTIDE SEQUENCE [LARGE SCALE GENOMIC DNA]</scope>
    <source>
        <strain evidence="6 9">NRRL B-23120</strain>
    </source>
</reference>
<dbReference type="PIRSF" id="PIRSF000193">
    <property type="entry name" value="Pyrrol-5-carb_rd"/>
    <property type="match status" value="1"/>
</dbReference>
<evidence type="ECO:0000313" key="9">
    <source>
        <dbReference type="Proteomes" id="UP001527202"/>
    </source>
</evidence>
<comment type="function">
    <text evidence="2">Catalyzes the reduction of 1-pyrroline-5-carboxylate (PCA) to L-proline.</text>
</comment>
<dbReference type="Proteomes" id="UP001527202">
    <property type="component" value="Unassembled WGS sequence"/>
</dbReference>
<dbReference type="Pfam" id="PF03807">
    <property type="entry name" value="F420_oxidored"/>
    <property type="match status" value="1"/>
</dbReference>
<dbReference type="Pfam" id="PF14748">
    <property type="entry name" value="P5CR_dimer"/>
    <property type="match status" value="1"/>
</dbReference>
<dbReference type="InterPro" id="IPR000304">
    <property type="entry name" value="Pyrroline-COOH_reductase"/>
</dbReference>
<evidence type="ECO:0000259" key="4">
    <source>
        <dbReference type="Pfam" id="PF03807"/>
    </source>
</evidence>
<accession>A0A410X1I9</accession>
<dbReference type="GO" id="GO:0005737">
    <property type="term" value="C:cytoplasm"/>
    <property type="evidence" value="ECO:0007669"/>
    <property type="project" value="UniProtKB-SubCell"/>
</dbReference>
<organism evidence="7 8">
    <name type="scientific">Paenibacillus chitinolyticus</name>
    <dbReference type="NCBI Taxonomy" id="79263"/>
    <lineage>
        <taxon>Bacteria</taxon>
        <taxon>Bacillati</taxon>
        <taxon>Bacillota</taxon>
        <taxon>Bacilli</taxon>
        <taxon>Bacillales</taxon>
        <taxon>Paenibacillaceae</taxon>
        <taxon>Paenibacillus</taxon>
    </lineage>
</organism>
<dbReference type="OrthoDB" id="9805754at2"/>
<reference evidence="7 8" key="1">
    <citation type="submission" date="2018-01" db="EMBL/GenBank/DDBJ databases">
        <title>The whole genome sequencing and assembly of Paenibacillus chitinolyticus KCCM 41400 strain.</title>
        <authorList>
            <person name="Kim J.-Y."/>
            <person name="Park M.-K."/>
            <person name="Lee Y.-J."/>
            <person name="Yi H."/>
            <person name="Bahn Y.-S."/>
            <person name="Kim J.F."/>
            <person name="Lee D.-W."/>
        </authorList>
    </citation>
    <scope>NUCLEOTIDE SEQUENCE [LARGE SCALE GENOMIC DNA]</scope>
    <source>
        <strain evidence="7 8">KCCM 41400</strain>
    </source>
</reference>
<feature type="binding site" evidence="3">
    <location>
        <begin position="6"/>
        <end position="11"/>
    </location>
    <ligand>
        <name>NADP(+)</name>
        <dbReference type="ChEBI" id="CHEBI:58349"/>
    </ligand>
</feature>
<comment type="catalytic activity">
    <reaction evidence="2">
        <text>L-proline + NAD(+) = (S)-1-pyrroline-5-carboxylate + NADH + 2 H(+)</text>
        <dbReference type="Rhea" id="RHEA:14105"/>
        <dbReference type="ChEBI" id="CHEBI:15378"/>
        <dbReference type="ChEBI" id="CHEBI:17388"/>
        <dbReference type="ChEBI" id="CHEBI:57540"/>
        <dbReference type="ChEBI" id="CHEBI:57945"/>
        <dbReference type="ChEBI" id="CHEBI:60039"/>
        <dbReference type="EC" id="1.5.1.2"/>
    </reaction>
</comment>
<dbReference type="InterPro" id="IPR029036">
    <property type="entry name" value="P5CR_dimer"/>
</dbReference>
<feature type="domain" description="Pyrroline-5-carboxylate reductase dimerisation" evidence="5">
    <location>
        <begin position="159"/>
        <end position="261"/>
    </location>
</feature>
<dbReference type="PANTHER" id="PTHR11645:SF51">
    <property type="entry name" value="COME OPERON PROTEIN 4"/>
    <property type="match status" value="1"/>
</dbReference>
<evidence type="ECO:0000256" key="3">
    <source>
        <dbReference type="PIRSR" id="PIRSR000193-1"/>
    </source>
</evidence>
<proteinExistence type="inferred from homology"/>
<dbReference type="InterPro" id="IPR008927">
    <property type="entry name" value="6-PGluconate_DH-like_C_sf"/>
</dbReference>
<dbReference type="RefSeq" id="WP_042230169.1">
    <property type="nucleotide sequence ID" value="NZ_CP026520.1"/>
</dbReference>